<dbReference type="HOGENOM" id="CLU_190027_0_0_9"/>
<evidence type="ECO:0000313" key="2">
    <source>
        <dbReference type="Proteomes" id="UP000002512"/>
    </source>
</evidence>
<dbReference type="Proteomes" id="UP000002512">
    <property type="component" value="Chromosome"/>
</dbReference>
<dbReference type="GO" id="GO:0042742">
    <property type="term" value="P:defense response to bacterium"/>
    <property type="evidence" value="ECO:0007669"/>
    <property type="project" value="InterPro"/>
</dbReference>
<dbReference type="PATRIC" id="fig|210007.7.peg.1686"/>
<dbReference type="Pfam" id="PF10439">
    <property type="entry name" value="Bacteriocin_IIc"/>
    <property type="match status" value="1"/>
</dbReference>
<dbReference type="STRING" id="210007.SMU_1896c"/>
<dbReference type="InterPro" id="IPR019493">
    <property type="entry name" value="Bacteriocin_IIb_lactacin-rel"/>
</dbReference>
<gene>
    <name evidence="1" type="ordered locus">SMU_1896c</name>
</gene>
<dbReference type="KEGG" id="smu:SMU_1896c"/>
<accession>Q8DSB1</accession>
<organism evidence="1 2">
    <name type="scientific">Streptococcus mutans serotype c (strain ATCC 700610 / UA159)</name>
    <dbReference type="NCBI Taxonomy" id="210007"/>
    <lineage>
        <taxon>Bacteria</taxon>
        <taxon>Bacillati</taxon>
        <taxon>Bacillota</taxon>
        <taxon>Bacilli</taxon>
        <taxon>Lactobacillales</taxon>
        <taxon>Streptococcaceae</taxon>
        <taxon>Streptococcus</taxon>
    </lineage>
</organism>
<dbReference type="EMBL" id="AE014133">
    <property type="protein sequence ID" value="AAN59509.1"/>
    <property type="molecule type" value="Genomic_DNA"/>
</dbReference>
<protein>
    <submittedName>
        <fullName evidence="1">Uncharacterized protein</fullName>
    </submittedName>
</protein>
<name>Q8DSB1_STRMU</name>
<keyword evidence="2" id="KW-1185">Reference proteome</keyword>
<dbReference type="AlphaFoldDB" id="Q8DSB1"/>
<proteinExistence type="predicted"/>
<evidence type="ECO:0000313" key="1">
    <source>
        <dbReference type="EMBL" id="AAN59509.1"/>
    </source>
</evidence>
<reference evidence="1 2" key="1">
    <citation type="journal article" date="2002" name="Proc. Natl. Acad. Sci. U.S.A.">
        <title>Genome sequence of Streptococcus mutans UA159, a cariogenic dental pathogen.</title>
        <authorList>
            <person name="Ajdic D."/>
            <person name="McShan W.M."/>
            <person name="McLaughlin R.E."/>
            <person name="Savic G."/>
            <person name="Chang J."/>
            <person name="Carson M.B."/>
            <person name="Primeaux C."/>
            <person name="Tian R."/>
            <person name="Kenton S."/>
            <person name="Jia H."/>
            <person name="Lin S."/>
            <person name="Qian Y."/>
            <person name="Li S."/>
            <person name="Zhu H."/>
            <person name="Najar F."/>
            <person name="Lai H."/>
            <person name="White J."/>
            <person name="Roe B.A."/>
            <person name="Ferretti J.J."/>
        </authorList>
    </citation>
    <scope>NUCLEOTIDE SEQUENCE [LARGE SCALE GENOMIC DNA]</scope>
    <source>
        <strain evidence="2">ATCC 700610 / UA159</strain>
    </source>
</reference>
<sequence length="100" mass="10137">MKVSVATDKMDEMRIYMMEIKALDQFETMDTDMLAAVEGGFGWDSIWRGFKCVAGTAGTIGTGALGGSATGGLTLPIIGHVSGGIIGGISGAGVGIASFC</sequence>